<protein>
    <submittedName>
        <fullName evidence="1">Os05g0122750 protein</fullName>
    </submittedName>
</protein>
<name>A0A0P0WHP7_ORYSJ</name>
<reference evidence="1 2" key="3">
    <citation type="journal article" date="2013" name="Rice">
        <title>Improvement of the Oryza sativa Nipponbare reference genome using next generation sequence and optical map data.</title>
        <authorList>
            <person name="Kawahara Y."/>
            <person name="de la Bastide M."/>
            <person name="Hamilton J.P."/>
            <person name="Kanamori H."/>
            <person name="McCombie W.R."/>
            <person name="Ouyang S."/>
            <person name="Schwartz D.C."/>
            <person name="Tanaka T."/>
            <person name="Wu J."/>
            <person name="Zhou S."/>
            <person name="Childs K.L."/>
            <person name="Davidson R.M."/>
            <person name="Lin H."/>
            <person name="Quesada-Ocampo L."/>
            <person name="Vaillancourt B."/>
            <person name="Sakai H."/>
            <person name="Lee S.S."/>
            <person name="Kim J."/>
            <person name="Numa H."/>
            <person name="Itoh T."/>
            <person name="Buell C.R."/>
            <person name="Matsumoto T."/>
        </authorList>
    </citation>
    <scope>NUCLEOTIDE SEQUENCE [LARGE SCALE GENOMIC DNA]</scope>
    <source>
        <strain evidence="2">cv. Nipponbare</strain>
    </source>
</reference>
<dbReference type="Proteomes" id="UP000059680">
    <property type="component" value="Chromosome 5"/>
</dbReference>
<reference evidence="2" key="1">
    <citation type="journal article" date="2005" name="Nature">
        <title>The map-based sequence of the rice genome.</title>
        <authorList>
            <consortium name="International rice genome sequencing project (IRGSP)"/>
            <person name="Matsumoto T."/>
            <person name="Wu J."/>
            <person name="Kanamori H."/>
            <person name="Katayose Y."/>
            <person name="Fujisawa M."/>
            <person name="Namiki N."/>
            <person name="Mizuno H."/>
            <person name="Yamamoto K."/>
            <person name="Antonio B.A."/>
            <person name="Baba T."/>
            <person name="Sakata K."/>
            <person name="Nagamura Y."/>
            <person name="Aoki H."/>
            <person name="Arikawa K."/>
            <person name="Arita K."/>
            <person name="Bito T."/>
            <person name="Chiden Y."/>
            <person name="Fujitsuka N."/>
            <person name="Fukunaka R."/>
            <person name="Hamada M."/>
            <person name="Harada C."/>
            <person name="Hayashi A."/>
            <person name="Hijishita S."/>
            <person name="Honda M."/>
            <person name="Hosokawa S."/>
            <person name="Ichikawa Y."/>
            <person name="Idonuma A."/>
            <person name="Iijima M."/>
            <person name="Ikeda M."/>
            <person name="Ikeno M."/>
            <person name="Ito K."/>
            <person name="Ito S."/>
            <person name="Ito T."/>
            <person name="Ito Y."/>
            <person name="Ito Y."/>
            <person name="Iwabuchi A."/>
            <person name="Kamiya K."/>
            <person name="Karasawa W."/>
            <person name="Kurita K."/>
            <person name="Katagiri S."/>
            <person name="Kikuta A."/>
            <person name="Kobayashi H."/>
            <person name="Kobayashi N."/>
            <person name="Machita K."/>
            <person name="Maehara T."/>
            <person name="Masukawa M."/>
            <person name="Mizubayashi T."/>
            <person name="Mukai Y."/>
            <person name="Nagasaki H."/>
            <person name="Nagata Y."/>
            <person name="Naito S."/>
            <person name="Nakashima M."/>
            <person name="Nakama Y."/>
            <person name="Nakamichi Y."/>
            <person name="Nakamura M."/>
            <person name="Meguro A."/>
            <person name="Negishi M."/>
            <person name="Ohta I."/>
            <person name="Ohta T."/>
            <person name="Okamoto M."/>
            <person name="Ono N."/>
            <person name="Saji S."/>
            <person name="Sakaguchi M."/>
            <person name="Sakai K."/>
            <person name="Shibata M."/>
            <person name="Shimokawa T."/>
            <person name="Song J."/>
            <person name="Takazaki Y."/>
            <person name="Terasawa K."/>
            <person name="Tsugane M."/>
            <person name="Tsuji K."/>
            <person name="Ueda S."/>
            <person name="Waki K."/>
            <person name="Yamagata H."/>
            <person name="Yamamoto M."/>
            <person name="Yamamoto S."/>
            <person name="Yamane H."/>
            <person name="Yoshiki S."/>
            <person name="Yoshihara R."/>
            <person name="Yukawa K."/>
            <person name="Zhong H."/>
            <person name="Yano M."/>
            <person name="Yuan Q."/>
            <person name="Ouyang S."/>
            <person name="Liu J."/>
            <person name="Jones K.M."/>
            <person name="Gansberger K."/>
            <person name="Moffat K."/>
            <person name="Hill J."/>
            <person name="Bera J."/>
            <person name="Fadrosh D."/>
            <person name="Jin S."/>
            <person name="Johri S."/>
            <person name="Kim M."/>
            <person name="Overton L."/>
            <person name="Reardon M."/>
            <person name="Tsitrin T."/>
            <person name="Vuong H."/>
            <person name="Weaver B."/>
            <person name="Ciecko A."/>
            <person name="Tallon L."/>
            <person name="Jackson J."/>
            <person name="Pai G."/>
            <person name="Aken S.V."/>
            <person name="Utterback T."/>
            <person name="Reidmuller S."/>
            <person name="Feldblyum T."/>
            <person name="Hsiao J."/>
            <person name="Zismann V."/>
            <person name="Iobst S."/>
            <person name="de Vazeille A.R."/>
            <person name="Buell C.R."/>
            <person name="Ying K."/>
            <person name="Li Y."/>
            <person name="Lu T."/>
            <person name="Huang Y."/>
            <person name="Zhao Q."/>
            <person name="Feng Q."/>
            <person name="Zhang L."/>
            <person name="Zhu J."/>
            <person name="Weng Q."/>
            <person name="Mu J."/>
            <person name="Lu Y."/>
            <person name="Fan D."/>
            <person name="Liu Y."/>
            <person name="Guan J."/>
            <person name="Zhang Y."/>
            <person name="Yu S."/>
            <person name="Liu X."/>
            <person name="Zhang Y."/>
            <person name="Hong G."/>
            <person name="Han B."/>
            <person name="Choisne N."/>
            <person name="Demange N."/>
            <person name="Orjeda G."/>
            <person name="Samain S."/>
            <person name="Cattolico L."/>
            <person name="Pelletier E."/>
            <person name="Couloux A."/>
            <person name="Segurens B."/>
            <person name="Wincker P."/>
            <person name="D'Hont A."/>
            <person name="Scarpelli C."/>
            <person name="Weissenbach J."/>
            <person name="Salanoubat M."/>
            <person name="Quetier F."/>
            <person name="Yu Y."/>
            <person name="Kim H.R."/>
            <person name="Rambo T."/>
            <person name="Currie J."/>
            <person name="Collura K."/>
            <person name="Luo M."/>
            <person name="Yang T."/>
            <person name="Ammiraju J.S.S."/>
            <person name="Engler F."/>
            <person name="Soderlund C."/>
            <person name="Wing R.A."/>
            <person name="Palmer L.E."/>
            <person name="de la Bastide M."/>
            <person name="Spiegel L."/>
            <person name="Nascimento L."/>
            <person name="Zutavern T."/>
            <person name="O'Shaughnessy A."/>
            <person name="Dike S."/>
            <person name="Dedhia N."/>
            <person name="Preston R."/>
            <person name="Balija V."/>
            <person name="McCombie W.R."/>
            <person name="Chow T."/>
            <person name="Chen H."/>
            <person name="Chung M."/>
            <person name="Chen C."/>
            <person name="Shaw J."/>
            <person name="Wu H."/>
            <person name="Hsiao K."/>
            <person name="Chao Y."/>
            <person name="Chu M."/>
            <person name="Cheng C."/>
            <person name="Hour A."/>
            <person name="Lee P."/>
            <person name="Lin S."/>
            <person name="Lin Y."/>
            <person name="Liou J."/>
            <person name="Liu S."/>
            <person name="Hsing Y."/>
            <person name="Raghuvanshi S."/>
            <person name="Mohanty A."/>
            <person name="Bharti A.K."/>
            <person name="Gaur A."/>
            <person name="Gupta V."/>
            <person name="Kumar D."/>
            <person name="Ravi V."/>
            <person name="Vij S."/>
            <person name="Kapur A."/>
            <person name="Khurana P."/>
            <person name="Khurana P."/>
            <person name="Khurana J.P."/>
            <person name="Tyagi A.K."/>
            <person name="Gaikwad K."/>
            <person name="Singh A."/>
            <person name="Dalal V."/>
            <person name="Srivastava S."/>
            <person name="Dixit A."/>
            <person name="Pal A.K."/>
            <person name="Ghazi I.A."/>
            <person name="Yadav M."/>
            <person name="Pandit A."/>
            <person name="Bhargava A."/>
            <person name="Sureshbabu K."/>
            <person name="Batra K."/>
            <person name="Sharma T.R."/>
            <person name="Mohapatra T."/>
            <person name="Singh N.K."/>
            <person name="Messing J."/>
            <person name="Nelson A.B."/>
            <person name="Fuks G."/>
            <person name="Kavchok S."/>
            <person name="Keizer G."/>
            <person name="Linton E."/>
            <person name="Llaca V."/>
            <person name="Song R."/>
            <person name="Tanyolac B."/>
            <person name="Young S."/>
            <person name="Ho-Il K."/>
            <person name="Hahn J.H."/>
            <person name="Sangsakoo G."/>
            <person name="Vanavichit A."/>
            <person name="de Mattos Luiz.A.T."/>
            <person name="Zimmer P.D."/>
            <person name="Malone G."/>
            <person name="Dellagostin O."/>
            <person name="de Oliveira A.C."/>
            <person name="Bevan M."/>
            <person name="Bancroft I."/>
            <person name="Minx P."/>
            <person name="Cordum H."/>
            <person name="Wilson R."/>
            <person name="Cheng Z."/>
            <person name="Jin W."/>
            <person name="Jiang J."/>
            <person name="Leong S.A."/>
            <person name="Iwama H."/>
            <person name="Gojobori T."/>
            <person name="Itoh T."/>
            <person name="Niimura Y."/>
            <person name="Fujii Y."/>
            <person name="Habara T."/>
            <person name="Sakai H."/>
            <person name="Sato Y."/>
            <person name="Wilson G."/>
            <person name="Kumar K."/>
            <person name="McCouch S."/>
            <person name="Juretic N."/>
            <person name="Hoen D."/>
            <person name="Wright S."/>
            <person name="Bruskiewich R."/>
            <person name="Bureau T."/>
            <person name="Miyao A."/>
            <person name="Hirochika H."/>
            <person name="Nishikawa T."/>
            <person name="Kadowaki K."/>
            <person name="Sugiura M."/>
            <person name="Burr B."/>
            <person name="Sasaki T."/>
        </authorList>
    </citation>
    <scope>NUCLEOTIDE SEQUENCE [LARGE SCALE GENOMIC DNA]</scope>
    <source>
        <strain evidence="2">cv. Nipponbare</strain>
    </source>
</reference>
<dbReference type="PaxDb" id="39947-A0A0P0WHP7"/>
<dbReference type="Gramene" id="Os05t0122750-00">
    <property type="protein sequence ID" value="Os05t0122750-00"/>
    <property type="gene ID" value="Os05g0122750"/>
</dbReference>
<dbReference type="EMBL" id="AP014961">
    <property type="protein sequence ID" value="BAS92040.1"/>
    <property type="molecule type" value="Genomic_DNA"/>
</dbReference>
<dbReference type="SMR" id="A0A0P0WHP7"/>
<dbReference type="InParanoid" id="A0A0P0WHP7"/>
<evidence type="ECO:0000313" key="2">
    <source>
        <dbReference type="Proteomes" id="UP000059680"/>
    </source>
</evidence>
<proteinExistence type="predicted"/>
<reference evidence="1 2" key="2">
    <citation type="journal article" date="2013" name="Plant Cell Physiol.">
        <title>Rice Annotation Project Database (RAP-DB): an integrative and interactive database for rice genomics.</title>
        <authorList>
            <person name="Sakai H."/>
            <person name="Lee S.S."/>
            <person name="Tanaka T."/>
            <person name="Numa H."/>
            <person name="Kim J."/>
            <person name="Kawahara Y."/>
            <person name="Wakimoto H."/>
            <person name="Yang C.C."/>
            <person name="Iwamoto M."/>
            <person name="Abe T."/>
            <person name="Yamada Y."/>
            <person name="Muto A."/>
            <person name="Inokuchi H."/>
            <person name="Ikemura T."/>
            <person name="Matsumoto T."/>
            <person name="Sasaki T."/>
            <person name="Itoh T."/>
        </authorList>
    </citation>
    <scope>NUCLEOTIDE SEQUENCE [LARGE SCALE GENOMIC DNA]</scope>
    <source>
        <strain evidence="2">cv. Nipponbare</strain>
    </source>
</reference>
<feature type="non-terminal residue" evidence="1">
    <location>
        <position position="1"/>
    </location>
</feature>
<accession>A0A0P0WHP7</accession>
<dbReference type="AlphaFoldDB" id="A0A0P0WHP7"/>
<keyword evidence="2" id="KW-1185">Reference proteome</keyword>
<organism evidence="1 2">
    <name type="scientific">Oryza sativa subsp. japonica</name>
    <name type="common">Rice</name>
    <dbReference type="NCBI Taxonomy" id="39947"/>
    <lineage>
        <taxon>Eukaryota</taxon>
        <taxon>Viridiplantae</taxon>
        <taxon>Streptophyta</taxon>
        <taxon>Embryophyta</taxon>
        <taxon>Tracheophyta</taxon>
        <taxon>Spermatophyta</taxon>
        <taxon>Magnoliopsida</taxon>
        <taxon>Liliopsida</taxon>
        <taxon>Poales</taxon>
        <taxon>Poaceae</taxon>
        <taxon>BOP clade</taxon>
        <taxon>Oryzoideae</taxon>
        <taxon>Oryzeae</taxon>
        <taxon>Oryzinae</taxon>
        <taxon>Oryza</taxon>
        <taxon>Oryza sativa</taxon>
    </lineage>
</organism>
<gene>
    <name evidence="1" type="ordered locus">Os05g0122750</name>
    <name evidence="1" type="ORF">OSNPB_050122750</name>
</gene>
<sequence>STRIPGSTRKVSIEIESKQGRTFVISWLLKASQKHLD</sequence>
<evidence type="ECO:0000313" key="1">
    <source>
        <dbReference type="EMBL" id="BAS92040.1"/>
    </source>
</evidence>